<feature type="chain" id="PRO_5046300084" evidence="1">
    <location>
        <begin position="28"/>
        <end position="123"/>
    </location>
</feature>
<evidence type="ECO:0000313" key="2">
    <source>
        <dbReference type="EMBL" id="GLS19844.1"/>
    </source>
</evidence>
<gene>
    <name evidence="2" type="ORF">GCM10007874_28610</name>
</gene>
<sequence length="123" mass="13185">MSVMMRFTLPVAALCLSAALAGTPASAADGRTGAFVGGAALGAVGGVLIGQALANRPPPPPPVVRPAPVIYDPYFSQLDRLHADCDAGSRRACIAFGEFLGEHRERQAEWRREHPDLFHWDDY</sequence>
<accession>A0ABQ6CMB5</accession>
<protein>
    <submittedName>
        <fullName evidence="2">Uncharacterized protein</fullName>
    </submittedName>
</protein>
<dbReference type="EMBL" id="BSPC01000024">
    <property type="protein sequence ID" value="GLS19844.1"/>
    <property type="molecule type" value="Genomic_DNA"/>
</dbReference>
<evidence type="ECO:0000313" key="3">
    <source>
        <dbReference type="Proteomes" id="UP001156882"/>
    </source>
</evidence>
<dbReference type="RefSeq" id="WP_431310685.1">
    <property type="nucleotide sequence ID" value="NZ_BSPC01000024.1"/>
</dbReference>
<dbReference type="Proteomes" id="UP001156882">
    <property type="component" value="Unassembled WGS sequence"/>
</dbReference>
<name>A0ABQ6CMB5_9HYPH</name>
<proteinExistence type="predicted"/>
<keyword evidence="1" id="KW-0732">Signal</keyword>
<feature type="signal peptide" evidence="1">
    <location>
        <begin position="1"/>
        <end position="27"/>
    </location>
</feature>
<evidence type="ECO:0000256" key="1">
    <source>
        <dbReference type="SAM" id="SignalP"/>
    </source>
</evidence>
<reference evidence="3" key="1">
    <citation type="journal article" date="2019" name="Int. J. Syst. Evol. Microbiol.">
        <title>The Global Catalogue of Microorganisms (GCM) 10K type strain sequencing project: providing services to taxonomists for standard genome sequencing and annotation.</title>
        <authorList>
            <consortium name="The Broad Institute Genomics Platform"/>
            <consortium name="The Broad Institute Genome Sequencing Center for Infectious Disease"/>
            <person name="Wu L."/>
            <person name="Ma J."/>
        </authorList>
    </citation>
    <scope>NUCLEOTIDE SEQUENCE [LARGE SCALE GENOMIC DNA]</scope>
    <source>
        <strain evidence="3">NBRC 101365</strain>
    </source>
</reference>
<keyword evidence="3" id="KW-1185">Reference proteome</keyword>
<organism evidence="2 3">
    <name type="scientific">Labrys miyagiensis</name>
    <dbReference type="NCBI Taxonomy" id="346912"/>
    <lineage>
        <taxon>Bacteria</taxon>
        <taxon>Pseudomonadati</taxon>
        <taxon>Pseudomonadota</taxon>
        <taxon>Alphaproteobacteria</taxon>
        <taxon>Hyphomicrobiales</taxon>
        <taxon>Xanthobacteraceae</taxon>
        <taxon>Labrys</taxon>
    </lineage>
</organism>
<comment type="caution">
    <text evidence="2">The sequence shown here is derived from an EMBL/GenBank/DDBJ whole genome shotgun (WGS) entry which is preliminary data.</text>
</comment>